<keyword evidence="3" id="KW-1185">Reference proteome</keyword>
<comment type="caution">
    <text evidence="2">The sequence shown here is derived from an EMBL/GenBank/DDBJ whole genome shotgun (WGS) entry which is preliminary data.</text>
</comment>
<evidence type="ECO:0000259" key="1">
    <source>
        <dbReference type="Pfam" id="PF18795"/>
    </source>
</evidence>
<evidence type="ECO:0000313" key="3">
    <source>
        <dbReference type="Proteomes" id="UP000286134"/>
    </source>
</evidence>
<evidence type="ECO:0000313" key="2">
    <source>
        <dbReference type="EMBL" id="RKF59424.1"/>
    </source>
</evidence>
<sequence length="355" mass="39588">MGEIQIAGFKRLEEHLQLILRNPDTCLDEKLIDEVQLQLTEGDMPLLIPRLLPLLTKILPSYPKNPGILSELSEKLLRSLEFTQLLTVASEESLLLALQSPFPAANLLGINIISKASWAPSHTAILSNMKPLVQKLIQVWLSSPDVAVGEAATQTLGDLLEMDCNCRKVLSSSLISRVRGLNIGSDIPLGQGLLWRRIFQDHDIYKLLFSLCDLSSHGKEESHIDVRQISIAQGRLLRLLPRLATLNFHTITQSQFPIIEQTYIGRPSGILYFAATKMIDKKDVLMNMILITFFGDLLSLMSKETLTSSNFAVLNKLVNEVVSQDVSLKQSIEATVVNPETSPELQELLSRLTFI</sequence>
<gene>
    <name evidence="2" type="ORF">OnM2_060050</name>
</gene>
<organism evidence="2 3">
    <name type="scientific">Erysiphe neolycopersici</name>
    <dbReference type="NCBI Taxonomy" id="212602"/>
    <lineage>
        <taxon>Eukaryota</taxon>
        <taxon>Fungi</taxon>
        <taxon>Dikarya</taxon>
        <taxon>Ascomycota</taxon>
        <taxon>Pezizomycotina</taxon>
        <taxon>Leotiomycetes</taxon>
        <taxon>Erysiphales</taxon>
        <taxon>Erysiphaceae</taxon>
        <taxon>Erysiphe</taxon>
    </lineage>
</organism>
<feature type="domain" description="DNA mismatch repair protein HSM3 N-terminal" evidence="1">
    <location>
        <begin position="29"/>
        <end position="173"/>
    </location>
</feature>
<dbReference type="InterPro" id="IPR041335">
    <property type="entry name" value="HSM3_N"/>
</dbReference>
<protein>
    <recommendedName>
        <fullName evidence="1">DNA mismatch repair protein HSM3 N-terminal domain-containing protein</fullName>
    </recommendedName>
</protein>
<dbReference type="AlphaFoldDB" id="A0A420HPP0"/>
<dbReference type="OrthoDB" id="4538483at2759"/>
<dbReference type="Pfam" id="PF18795">
    <property type="entry name" value="HSM3_N"/>
    <property type="match status" value="1"/>
</dbReference>
<dbReference type="EMBL" id="MCFK01006030">
    <property type="protein sequence ID" value="RKF59424.1"/>
    <property type="molecule type" value="Genomic_DNA"/>
</dbReference>
<name>A0A420HPP0_9PEZI</name>
<accession>A0A420HPP0</accession>
<dbReference type="STRING" id="212602.A0A420HPP0"/>
<dbReference type="Gene3D" id="1.25.10.50">
    <property type="match status" value="1"/>
</dbReference>
<proteinExistence type="predicted"/>
<dbReference type="Proteomes" id="UP000286134">
    <property type="component" value="Unassembled WGS sequence"/>
</dbReference>
<reference evidence="2 3" key="1">
    <citation type="journal article" date="2018" name="BMC Genomics">
        <title>Comparative genome analyses reveal sequence features reflecting distinct modes of host-adaptation between dicot and monocot powdery mildew.</title>
        <authorList>
            <person name="Wu Y."/>
            <person name="Ma X."/>
            <person name="Pan Z."/>
            <person name="Kale S.D."/>
            <person name="Song Y."/>
            <person name="King H."/>
            <person name="Zhang Q."/>
            <person name="Presley C."/>
            <person name="Deng X."/>
            <person name="Wei C.I."/>
            <person name="Xiao S."/>
        </authorList>
    </citation>
    <scope>NUCLEOTIDE SEQUENCE [LARGE SCALE GENOMIC DNA]</scope>
    <source>
        <strain evidence="2">UMSG2</strain>
    </source>
</reference>